<dbReference type="EMBL" id="CP031165">
    <property type="protein sequence ID" value="AXV06129.1"/>
    <property type="molecule type" value="Genomic_DNA"/>
</dbReference>
<dbReference type="KEGG" id="euz:DVS28_a1430"/>
<keyword evidence="3" id="KW-1185">Reference proteome</keyword>
<proteinExistence type="predicted"/>
<accession>A0A346XV82</accession>
<dbReference type="AlphaFoldDB" id="A0A346XV82"/>
<dbReference type="RefSeq" id="WP_164710055.1">
    <property type="nucleotide sequence ID" value="NZ_CP031165.1"/>
</dbReference>
<evidence type="ECO:0008006" key="4">
    <source>
        <dbReference type="Google" id="ProtNLM"/>
    </source>
</evidence>
<sequence length="496" mass="52874">MLQSRTRFLMALCLVVGLLAATVPAGALPLIPTEVPWLVKSDNVAWHGNVPVDYAGVGGRVVDHANGGTYFYLNGGRGVTVYDIADPLTPIPVGVLEFASSQGENFVVSEDGTRGVLAADGFLPFLPNYATTGVHVIDFSDPTDPNLIATTNSLVAGRGTGLGTSEHTVMCPDVECMYAYGSSTGNIYDLTDAENGVITVLEKKWNVGLDGTAVGGRHALNRDASGLVIADSKPRVVLAVSSDWHPLASPANPIPLAQGGAADVDAGNVSHNNMRTLAEEWTARDVADPSDAIVTQTVDVIDERSTSLVDERPVLRPGELMIGTSESNINPRCSGSNGGISTWSIANFDQGRDIQQLEYFAPFNGTYVDNGAPAAQWAGCSAHWFDVTDDLYVAAAWYEHGTRFFHIGAETGTIEEVGYFQSVNGISASSYWVTDEVVYTVDGVRGLDILVFDRDADARPSTADLADSWIVTANAAGETFELAQQWRTYCRLAVTD</sequence>
<evidence type="ECO:0000313" key="3">
    <source>
        <dbReference type="Proteomes" id="UP000264006"/>
    </source>
</evidence>
<evidence type="ECO:0000313" key="2">
    <source>
        <dbReference type="EMBL" id="AXV06129.1"/>
    </source>
</evidence>
<reference evidence="2 3" key="1">
    <citation type="submission" date="2018-09" db="EMBL/GenBank/DDBJ databases">
        <title>Complete genome sequence of Euzebya sp. DY32-46 isolated from seawater of Pacific Ocean.</title>
        <authorList>
            <person name="Xu L."/>
            <person name="Wu Y.-H."/>
            <person name="Xu X.-W."/>
        </authorList>
    </citation>
    <scope>NUCLEOTIDE SEQUENCE [LARGE SCALE GENOMIC DNA]</scope>
    <source>
        <strain evidence="2 3">DY32-46</strain>
    </source>
</reference>
<name>A0A346XV82_9ACTN</name>
<organism evidence="2 3">
    <name type="scientific">Euzebya pacifica</name>
    <dbReference type="NCBI Taxonomy" id="1608957"/>
    <lineage>
        <taxon>Bacteria</taxon>
        <taxon>Bacillati</taxon>
        <taxon>Actinomycetota</taxon>
        <taxon>Nitriliruptoria</taxon>
        <taxon>Euzebyales</taxon>
    </lineage>
</organism>
<dbReference type="Proteomes" id="UP000264006">
    <property type="component" value="Chromosome"/>
</dbReference>
<keyword evidence="1" id="KW-0732">Signal</keyword>
<protein>
    <recommendedName>
        <fullName evidence="4">LVIVD repeat-containing protein</fullName>
    </recommendedName>
</protein>
<evidence type="ECO:0000256" key="1">
    <source>
        <dbReference type="SAM" id="SignalP"/>
    </source>
</evidence>
<gene>
    <name evidence="2" type="ORF">DVS28_a1430</name>
</gene>
<feature type="signal peptide" evidence="1">
    <location>
        <begin position="1"/>
        <end position="27"/>
    </location>
</feature>
<feature type="chain" id="PRO_5016856785" description="LVIVD repeat-containing protein" evidence="1">
    <location>
        <begin position="28"/>
        <end position="496"/>
    </location>
</feature>